<protein>
    <submittedName>
        <fullName evidence="3">Upf0594 protein c13orf38 homolog</fullName>
    </submittedName>
</protein>
<organism evidence="3 4">
    <name type="scientific">Lynx pardinus</name>
    <name type="common">Iberian lynx</name>
    <name type="synonym">Felis pardina</name>
    <dbReference type="NCBI Taxonomy" id="191816"/>
    <lineage>
        <taxon>Eukaryota</taxon>
        <taxon>Metazoa</taxon>
        <taxon>Chordata</taxon>
        <taxon>Craniata</taxon>
        <taxon>Vertebrata</taxon>
        <taxon>Euteleostomi</taxon>
        <taxon>Mammalia</taxon>
        <taxon>Eutheria</taxon>
        <taxon>Laurasiatheria</taxon>
        <taxon>Carnivora</taxon>
        <taxon>Feliformia</taxon>
        <taxon>Felidae</taxon>
        <taxon>Felinae</taxon>
        <taxon>Lynx</taxon>
    </lineage>
</organism>
<dbReference type="PANTHER" id="PTHR28671:SF3">
    <property type="entry name" value="COILED-COIL DOMAIN-CONTAINING PROTEIN 169"/>
    <property type="match status" value="1"/>
</dbReference>
<reference evidence="3 4" key="1">
    <citation type="submission" date="2019-01" db="EMBL/GenBank/DDBJ databases">
        <authorList>
            <person name="Alioto T."/>
            <person name="Alioto T."/>
        </authorList>
    </citation>
    <scope>NUCLEOTIDE SEQUENCE [LARGE SCALE GENOMIC DNA]</scope>
</reference>
<evidence type="ECO:0000256" key="2">
    <source>
        <dbReference type="SAM" id="MobiDB-lite"/>
    </source>
</evidence>
<dbReference type="InterPro" id="IPR028022">
    <property type="entry name" value="DUF4600"/>
</dbReference>
<dbReference type="Proteomes" id="UP000386466">
    <property type="component" value="Unassembled WGS sequence"/>
</dbReference>
<dbReference type="Pfam" id="PF15372">
    <property type="entry name" value="DUF4600"/>
    <property type="match status" value="1"/>
</dbReference>
<proteinExistence type="predicted"/>
<feature type="region of interest" description="Disordered" evidence="2">
    <location>
        <begin position="158"/>
        <end position="214"/>
    </location>
</feature>
<gene>
    <name evidence="3" type="ORF">LYPA_23C011490</name>
</gene>
<keyword evidence="4" id="KW-1185">Reference proteome</keyword>
<keyword evidence="1" id="KW-0175">Coiled coil</keyword>
<dbReference type="EMBL" id="CAAGRJ010005854">
    <property type="protein sequence ID" value="VFV23876.1"/>
    <property type="molecule type" value="Genomic_DNA"/>
</dbReference>
<feature type="coiled-coil region" evidence="1">
    <location>
        <begin position="28"/>
        <end position="139"/>
    </location>
</feature>
<name>A0A485MVP3_LYNPA</name>
<evidence type="ECO:0000313" key="4">
    <source>
        <dbReference type="Proteomes" id="UP000386466"/>
    </source>
</evidence>
<sequence length="214" mass="24966">MGDRRGDNLESRDIDCLKLELMEEIHMRDLVQLSILELRQEIVKLEAKLNTENKGGEWKTRYEVQLGLNDHLVKQIATLKEKMEKLRGDPSDRLSSIRVYERMSVESLNTLLKQLEKEKRSLENQVKNCALRLEQESKAYHKTSDECRTYLAEMSQISSSHQVSKRQQMDQLHRMKQNHVKTGRCNPTNQKIGNAKKGPAKKITRSNHFPKLNL</sequence>
<dbReference type="AlphaFoldDB" id="A0A485MVP3"/>
<evidence type="ECO:0000256" key="1">
    <source>
        <dbReference type="SAM" id="Coils"/>
    </source>
</evidence>
<dbReference type="PANTHER" id="PTHR28671">
    <property type="entry name" value="COILED-COIL DOMAIN-CONTAINING PROTEIN 169"/>
    <property type="match status" value="1"/>
</dbReference>
<accession>A0A485MVP3</accession>
<evidence type="ECO:0000313" key="3">
    <source>
        <dbReference type="EMBL" id="VFV23876.1"/>
    </source>
</evidence>